<reference evidence="3" key="1">
    <citation type="submission" date="2016-10" db="EMBL/GenBank/DDBJ databases">
        <authorList>
            <person name="Varghese N."/>
            <person name="Submissions S."/>
        </authorList>
    </citation>
    <scope>NUCLEOTIDE SEQUENCE [LARGE SCALE GENOMIC DNA]</scope>
    <source>
        <strain evidence="3">SP</strain>
    </source>
</reference>
<evidence type="ECO:0000313" key="2">
    <source>
        <dbReference type="EMBL" id="SDY31951.1"/>
    </source>
</evidence>
<name>A0A1H3IW74_9BACI</name>
<keyword evidence="1" id="KW-0472">Membrane</keyword>
<keyword evidence="1" id="KW-1133">Transmembrane helix</keyword>
<dbReference type="AlphaFoldDB" id="A0A1H3IW74"/>
<dbReference type="Proteomes" id="UP000198935">
    <property type="component" value="Unassembled WGS sequence"/>
</dbReference>
<evidence type="ECO:0000313" key="3">
    <source>
        <dbReference type="Proteomes" id="UP000198935"/>
    </source>
</evidence>
<evidence type="ECO:0000256" key="1">
    <source>
        <dbReference type="SAM" id="Phobius"/>
    </source>
</evidence>
<keyword evidence="1" id="KW-0812">Transmembrane</keyword>
<accession>A0A1H3IW74</accession>
<organism evidence="2 3">
    <name type="scientific">Evansella caseinilytica</name>
    <dbReference type="NCBI Taxonomy" id="1503961"/>
    <lineage>
        <taxon>Bacteria</taxon>
        <taxon>Bacillati</taxon>
        <taxon>Bacillota</taxon>
        <taxon>Bacilli</taxon>
        <taxon>Bacillales</taxon>
        <taxon>Bacillaceae</taxon>
        <taxon>Evansella</taxon>
    </lineage>
</organism>
<dbReference type="OrthoDB" id="1955013at2"/>
<keyword evidence="3" id="KW-1185">Reference proteome</keyword>
<proteinExistence type="predicted"/>
<dbReference type="EMBL" id="FNPI01000001">
    <property type="protein sequence ID" value="SDY31951.1"/>
    <property type="molecule type" value="Genomic_DNA"/>
</dbReference>
<dbReference type="STRING" id="1503961.SAMN05421736_101946"/>
<feature type="transmembrane region" description="Helical" evidence="1">
    <location>
        <begin position="106"/>
        <end position="125"/>
    </location>
</feature>
<gene>
    <name evidence="2" type="ORF">SAMN05421736_101946</name>
</gene>
<protein>
    <submittedName>
        <fullName evidence="2">Uncharacterized protein</fullName>
    </submittedName>
</protein>
<sequence>MKHIEKDQWIRYVHDKLPEEARRLYDEHLYDCDECLELYLHIIESTDSLPEISAAKPLAEAIMAQLSRLPEQEAVPSGVRAFGDQGDRGGYVNENQRQQPFYKQTVFHYFFAAAMTMLLVSSGVFQSLANYVENIQQEIFSCKDSSITSQLLERAFSEKTIRKKEAE</sequence>